<feature type="transmembrane region" description="Helical" evidence="2">
    <location>
        <begin position="68"/>
        <end position="86"/>
    </location>
</feature>
<evidence type="ECO:0000256" key="1">
    <source>
        <dbReference type="SAM" id="MobiDB-lite"/>
    </source>
</evidence>
<name>A0A501WAK7_9BACT</name>
<dbReference type="SUPFAM" id="SSF56219">
    <property type="entry name" value="DNase I-like"/>
    <property type="match status" value="1"/>
</dbReference>
<keyword evidence="2" id="KW-0812">Transmembrane</keyword>
<reference evidence="4 5" key="1">
    <citation type="submission" date="2019-06" db="EMBL/GenBank/DDBJ databases">
        <title>A novel bacterium of genus Pontibacter, isolated from marine sediment.</title>
        <authorList>
            <person name="Huang H."/>
            <person name="Mo K."/>
            <person name="Hu Y."/>
        </authorList>
    </citation>
    <scope>NUCLEOTIDE SEQUENCE [LARGE SCALE GENOMIC DNA]</scope>
    <source>
        <strain evidence="4 5">HB172049</strain>
    </source>
</reference>
<dbReference type="OrthoDB" id="9796594at2"/>
<sequence>MKRALNILFRAVAAIAVIGTLVPLLPAEVWYVRMFDFPRVQLFFMAVISLVMLNALGFKHRRRDKAELLILAATVIYQAVNIYPYTALAPVQTIKSERDPSDTTHLSILVSNVLMSNRAYDKLIGAIESYKPDVLLALETDSAWQEALREVTDAYPYRVEVPLANTYGMHLYSKLPLRQKKVSYILDNDIPSIKTYMQLRSGAWIEFRGVHPKPPVPTEEKSSSKRDAEIIIVGKEVVDSKYPVIVAGDFNDVAWSPTTKLFQEVSRLLDPRIGRGFYSTYHAQYPIFRWPLDHIFHSTHFKLVELQRLDNINSDHFPIYVQLSYEPDEKYEQVAPAPDEDTHEEAKETIEEGVEEALEEGKKPDTLTTK</sequence>
<dbReference type="InterPro" id="IPR036691">
    <property type="entry name" value="Endo/exonu/phosph_ase_sf"/>
</dbReference>
<feature type="domain" description="Endonuclease/exonuclease/phosphatase" evidence="3">
    <location>
        <begin position="112"/>
        <end position="316"/>
    </location>
</feature>
<keyword evidence="2" id="KW-1133">Transmembrane helix</keyword>
<feature type="transmembrane region" description="Helical" evidence="2">
    <location>
        <begin position="7"/>
        <end position="25"/>
    </location>
</feature>
<dbReference type="EMBL" id="VFRQ01000002">
    <property type="protein sequence ID" value="TPE45370.1"/>
    <property type="molecule type" value="Genomic_DNA"/>
</dbReference>
<protein>
    <submittedName>
        <fullName evidence="4">Endonuclease</fullName>
    </submittedName>
</protein>
<keyword evidence="4" id="KW-0378">Hydrolase</keyword>
<dbReference type="Proteomes" id="UP000316727">
    <property type="component" value="Unassembled WGS sequence"/>
</dbReference>
<evidence type="ECO:0000256" key="2">
    <source>
        <dbReference type="SAM" id="Phobius"/>
    </source>
</evidence>
<feature type="region of interest" description="Disordered" evidence="1">
    <location>
        <begin position="330"/>
        <end position="370"/>
    </location>
</feature>
<evidence type="ECO:0000313" key="4">
    <source>
        <dbReference type="EMBL" id="TPE45370.1"/>
    </source>
</evidence>
<keyword evidence="4" id="KW-0540">Nuclease</keyword>
<feature type="compositionally biased region" description="Basic and acidic residues" evidence="1">
    <location>
        <begin position="359"/>
        <end position="370"/>
    </location>
</feature>
<dbReference type="InterPro" id="IPR005135">
    <property type="entry name" value="Endo/exonuclease/phosphatase"/>
</dbReference>
<keyword evidence="5" id="KW-1185">Reference proteome</keyword>
<dbReference type="AlphaFoldDB" id="A0A501WAK7"/>
<comment type="caution">
    <text evidence="4">The sequence shown here is derived from an EMBL/GenBank/DDBJ whole genome shotgun (WGS) entry which is preliminary data.</text>
</comment>
<proteinExistence type="predicted"/>
<keyword evidence="4" id="KW-0255">Endonuclease</keyword>
<dbReference type="Pfam" id="PF03372">
    <property type="entry name" value="Exo_endo_phos"/>
    <property type="match status" value="1"/>
</dbReference>
<dbReference type="Gene3D" id="3.60.10.10">
    <property type="entry name" value="Endonuclease/exonuclease/phosphatase"/>
    <property type="match status" value="1"/>
</dbReference>
<feature type="transmembrane region" description="Helical" evidence="2">
    <location>
        <begin position="37"/>
        <end position="56"/>
    </location>
</feature>
<evidence type="ECO:0000259" key="3">
    <source>
        <dbReference type="Pfam" id="PF03372"/>
    </source>
</evidence>
<dbReference type="RefSeq" id="WP_140620031.1">
    <property type="nucleotide sequence ID" value="NZ_VFRQ01000002.1"/>
</dbReference>
<accession>A0A501WAK7</accession>
<gene>
    <name evidence="4" type="ORF">FJM65_04870</name>
</gene>
<dbReference type="GO" id="GO:0004519">
    <property type="term" value="F:endonuclease activity"/>
    <property type="evidence" value="ECO:0007669"/>
    <property type="project" value="UniProtKB-KW"/>
</dbReference>
<keyword evidence="2" id="KW-0472">Membrane</keyword>
<evidence type="ECO:0000313" key="5">
    <source>
        <dbReference type="Proteomes" id="UP000316727"/>
    </source>
</evidence>
<organism evidence="4 5">
    <name type="scientific">Pontibacter mangrovi</name>
    <dbReference type="NCBI Taxonomy" id="2589816"/>
    <lineage>
        <taxon>Bacteria</taxon>
        <taxon>Pseudomonadati</taxon>
        <taxon>Bacteroidota</taxon>
        <taxon>Cytophagia</taxon>
        <taxon>Cytophagales</taxon>
        <taxon>Hymenobacteraceae</taxon>
        <taxon>Pontibacter</taxon>
    </lineage>
</organism>